<reference evidence="2 3" key="1">
    <citation type="journal article" date="2024" name="Plant Biotechnol. J.">
        <title>Dendrobium thyrsiflorum genome and its molecular insights into genes involved in important horticultural traits.</title>
        <authorList>
            <person name="Chen B."/>
            <person name="Wang J.Y."/>
            <person name="Zheng P.J."/>
            <person name="Li K.L."/>
            <person name="Liang Y.M."/>
            <person name="Chen X.F."/>
            <person name="Zhang C."/>
            <person name="Zhao X."/>
            <person name="He X."/>
            <person name="Zhang G.Q."/>
            <person name="Liu Z.J."/>
            <person name="Xu Q."/>
        </authorList>
    </citation>
    <scope>NUCLEOTIDE SEQUENCE [LARGE SCALE GENOMIC DNA]</scope>
    <source>
        <strain evidence="2">GZMU011</strain>
    </source>
</reference>
<dbReference type="InterPro" id="IPR040256">
    <property type="entry name" value="At4g02000-like"/>
</dbReference>
<evidence type="ECO:0000313" key="3">
    <source>
        <dbReference type="Proteomes" id="UP001552299"/>
    </source>
</evidence>
<gene>
    <name evidence="2" type="ORF">M5K25_003056</name>
</gene>
<evidence type="ECO:0000259" key="1">
    <source>
        <dbReference type="Pfam" id="PF14111"/>
    </source>
</evidence>
<dbReference type="AlphaFoldDB" id="A0ABD0VP55"/>
<dbReference type="Proteomes" id="UP001552299">
    <property type="component" value="Unassembled WGS sequence"/>
</dbReference>
<organism evidence="2 3">
    <name type="scientific">Dendrobium thyrsiflorum</name>
    <name type="common">Pinecone-like raceme dendrobium</name>
    <name type="synonym">Orchid</name>
    <dbReference type="NCBI Taxonomy" id="117978"/>
    <lineage>
        <taxon>Eukaryota</taxon>
        <taxon>Viridiplantae</taxon>
        <taxon>Streptophyta</taxon>
        <taxon>Embryophyta</taxon>
        <taxon>Tracheophyta</taxon>
        <taxon>Spermatophyta</taxon>
        <taxon>Magnoliopsida</taxon>
        <taxon>Liliopsida</taxon>
        <taxon>Asparagales</taxon>
        <taxon>Orchidaceae</taxon>
        <taxon>Epidendroideae</taxon>
        <taxon>Malaxideae</taxon>
        <taxon>Dendrobiinae</taxon>
        <taxon>Dendrobium</taxon>
    </lineage>
</organism>
<dbReference type="EMBL" id="JANQDX010000003">
    <property type="protein sequence ID" value="KAL0926804.1"/>
    <property type="molecule type" value="Genomic_DNA"/>
</dbReference>
<accession>A0ABD0VP55</accession>
<keyword evidence="3" id="KW-1185">Reference proteome</keyword>
<dbReference type="Pfam" id="PF14111">
    <property type="entry name" value="DUF4283"/>
    <property type="match status" value="1"/>
</dbReference>
<dbReference type="PANTHER" id="PTHR31286:SF180">
    <property type="entry name" value="OS10G0362600 PROTEIN"/>
    <property type="match status" value="1"/>
</dbReference>
<comment type="caution">
    <text evidence="2">The sequence shown here is derived from an EMBL/GenBank/DDBJ whole genome shotgun (WGS) entry which is preliminary data.</text>
</comment>
<feature type="domain" description="DUF4283" evidence="1">
    <location>
        <begin position="59"/>
        <end position="139"/>
    </location>
</feature>
<evidence type="ECO:0000313" key="2">
    <source>
        <dbReference type="EMBL" id="KAL0926804.1"/>
    </source>
</evidence>
<name>A0ABD0VP55_DENTH</name>
<protein>
    <recommendedName>
        <fullName evidence="1">DUF4283 domain-containing protein</fullName>
    </recommendedName>
</protein>
<proteinExistence type="predicted"/>
<dbReference type="InterPro" id="IPR025558">
    <property type="entry name" value="DUF4283"/>
</dbReference>
<dbReference type="PANTHER" id="PTHR31286">
    <property type="entry name" value="GLYCINE-RICH CELL WALL STRUCTURAL PROTEIN 1.8-LIKE"/>
    <property type="match status" value="1"/>
</dbReference>
<sequence>MAALRHVDLDFLAGSTMFRSFVEALSGSSSSSSFPDHKPSTFRGFPALMVSEEEFFALAESFRFSLVGFFPSKRPSLVSVRKFFVNLKLIGDFSVTLLDQSHVLIKFVNDLDYSRVFCHRSYLVFNCFMHLTKWSPTVEIGADSPIVPICIFFPNLRPHFYSSRILHCIGLLFGNPLKVDNATAVGLRPSVARVLVEIDVTKKFADKIWLGPENLRYFQQVVLEDLPIFCAKCKRLGHSSDS</sequence>